<name>A0ABM0JJC0_APLCA</name>
<evidence type="ECO:0000313" key="2">
    <source>
        <dbReference type="Proteomes" id="UP000694888"/>
    </source>
</evidence>
<accession>A0ABM0JJC0</accession>
<dbReference type="Proteomes" id="UP000694888">
    <property type="component" value="Unplaced"/>
</dbReference>
<keyword evidence="1" id="KW-0732">Signal</keyword>
<dbReference type="GeneID" id="101851256"/>
<evidence type="ECO:0000256" key="1">
    <source>
        <dbReference type="SAM" id="SignalP"/>
    </source>
</evidence>
<protein>
    <submittedName>
        <fullName evidence="3">Uncharacterized protein LOC101851256 isoform X1</fullName>
    </submittedName>
</protein>
<reference evidence="3" key="1">
    <citation type="submission" date="2025-08" db="UniProtKB">
        <authorList>
            <consortium name="RefSeq"/>
        </authorList>
    </citation>
    <scope>IDENTIFICATION</scope>
</reference>
<evidence type="ECO:0000313" key="3">
    <source>
        <dbReference type="RefSeq" id="XP_005094966.2"/>
    </source>
</evidence>
<dbReference type="RefSeq" id="XP_005094966.2">
    <property type="nucleotide sequence ID" value="XM_005094909.3"/>
</dbReference>
<sequence length="244" mass="27019">MAALRTKSLFVVIIPFFIGLIWGAAANSSRCPDDFRYRAETCVMEAQVAPQAGGGLPLITERNKLEELCERGILHKAIDCLRDVYNRCQDNTTVKAELDMLYSVPDWQAGQALLCQDLNRKLVFKDHFDCVSKFGPRISTCILIRTQMFRKAITDAGIAPSRTLHDITCNFAENIVNCLERPLARACPVHVVDTMVTALHRFLPPACAPVPAVRKLSDGNGDAHAEREAFVFETVIVEGGEGEN</sequence>
<gene>
    <name evidence="3" type="primary">LOC101851256</name>
</gene>
<proteinExistence type="predicted"/>
<feature type="chain" id="PRO_5046332164" evidence="1">
    <location>
        <begin position="27"/>
        <end position="244"/>
    </location>
</feature>
<keyword evidence="2" id="KW-1185">Reference proteome</keyword>
<feature type="signal peptide" evidence="1">
    <location>
        <begin position="1"/>
        <end position="26"/>
    </location>
</feature>
<organism evidence="2 3">
    <name type="scientific">Aplysia californica</name>
    <name type="common">California sea hare</name>
    <dbReference type="NCBI Taxonomy" id="6500"/>
    <lineage>
        <taxon>Eukaryota</taxon>
        <taxon>Metazoa</taxon>
        <taxon>Spiralia</taxon>
        <taxon>Lophotrochozoa</taxon>
        <taxon>Mollusca</taxon>
        <taxon>Gastropoda</taxon>
        <taxon>Heterobranchia</taxon>
        <taxon>Euthyneura</taxon>
        <taxon>Tectipleura</taxon>
        <taxon>Aplysiida</taxon>
        <taxon>Aplysioidea</taxon>
        <taxon>Aplysiidae</taxon>
        <taxon>Aplysia</taxon>
    </lineage>
</organism>